<dbReference type="Proteomes" id="UP001501475">
    <property type="component" value="Unassembled WGS sequence"/>
</dbReference>
<dbReference type="NCBIfam" id="TIGR01379">
    <property type="entry name" value="thiL"/>
    <property type="match status" value="1"/>
</dbReference>
<name>A0ABP4WX95_9MICO</name>
<keyword evidence="1" id="KW-0547">Nucleotide-binding</keyword>
<comment type="similarity">
    <text evidence="1">Belongs to the thiamine-monophosphate kinase family.</text>
</comment>
<comment type="function">
    <text evidence="1">Catalyzes the ATP-dependent phosphorylation of thiamine-monophosphate (TMP) to form thiamine-pyrophosphate (TPP), the active form of vitamin B1.</text>
</comment>
<dbReference type="InterPro" id="IPR016188">
    <property type="entry name" value="PurM-like_N"/>
</dbReference>
<comment type="miscellaneous">
    <text evidence="1">Reaction mechanism of ThiL seems to utilize a direct, inline transfer of the gamma-phosphate of ATP to TMP rather than a phosphorylated enzyme intermediate.</text>
</comment>
<sequence>MATSPQGVGGYTEDQLLEGILPLMAGGRDDVLGPGDDAAVLRLDGPPVVTTDALVLGRDWRDDWSTPAQVAAKAVTQNLADIAAMGAVPTSLLCTLLLDPETPVEWVERFAAALGVQSRRYAVSVAGGDLSSAPAGLRAVAITAFGELEGRDPVTRAGARPGDRIAVTGSLGRSAVGLALLLAASSSGQGVDDLPVEALAHHLTPTAPLSQGPVAALAGAGAMIDLSDGLSRDADRVARASGVRLVLEADALAADLNWAENFIARGVARQCVLGGGEEHSLLACFPGEVPPFWRVLGRVEQAGTGEPGVWLDGRPLPVTGWDHFARPPAP</sequence>
<dbReference type="PANTHER" id="PTHR30270:SF0">
    <property type="entry name" value="THIAMINE-MONOPHOSPHATE KINASE"/>
    <property type="match status" value="1"/>
</dbReference>
<feature type="binding site" evidence="1">
    <location>
        <position position="156"/>
    </location>
    <ligand>
        <name>ATP</name>
        <dbReference type="ChEBI" id="CHEBI:30616"/>
    </ligand>
</feature>
<keyword evidence="4" id="KW-1185">Reference proteome</keyword>
<keyword evidence="1" id="KW-0479">Metal-binding</keyword>
<evidence type="ECO:0000259" key="2">
    <source>
        <dbReference type="Pfam" id="PF00586"/>
    </source>
</evidence>
<dbReference type="SUPFAM" id="SSF55326">
    <property type="entry name" value="PurM N-terminal domain-like"/>
    <property type="match status" value="1"/>
</dbReference>
<feature type="binding site" evidence="1">
    <location>
        <position position="50"/>
    </location>
    <ligand>
        <name>Mg(2+)</name>
        <dbReference type="ChEBI" id="CHEBI:18420"/>
        <label>4</label>
    </ligand>
</feature>
<feature type="binding site" evidence="1">
    <location>
        <position position="225"/>
    </location>
    <ligand>
        <name>Mg(2+)</name>
        <dbReference type="ChEBI" id="CHEBI:18420"/>
        <label>3</label>
    </ligand>
</feature>
<keyword evidence="1" id="KW-0460">Magnesium</keyword>
<dbReference type="GO" id="GO:0016301">
    <property type="term" value="F:kinase activity"/>
    <property type="evidence" value="ECO:0007669"/>
    <property type="project" value="UniProtKB-KW"/>
</dbReference>
<feature type="binding site" evidence="1">
    <location>
        <position position="321"/>
    </location>
    <ligand>
        <name>substrate</name>
    </ligand>
</feature>
<organism evidence="3 4">
    <name type="scientific">Nostocoides vanveenii</name>
    <dbReference type="NCBI Taxonomy" id="330835"/>
    <lineage>
        <taxon>Bacteria</taxon>
        <taxon>Bacillati</taxon>
        <taxon>Actinomycetota</taxon>
        <taxon>Actinomycetes</taxon>
        <taxon>Micrococcales</taxon>
        <taxon>Intrasporangiaceae</taxon>
        <taxon>Nostocoides</taxon>
    </lineage>
</organism>
<comment type="catalytic activity">
    <reaction evidence="1">
        <text>thiamine phosphate + ATP = thiamine diphosphate + ADP</text>
        <dbReference type="Rhea" id="RHEA:15913"/>
        <dbReference type="ChEBI" id="CHEBI:30616"/>
        <dbReference type="ChEBI" id="CHEBI:37575"/>
        <dbReference type="ChEBI" id="CHEBI:58937"/>
        <dbReference type="ChEBI" id="CHEBI:456216"/>
        <dbReference type="EC" id="2.7.4.16"/>
    </reaction>
</comment>
<dbReference type="Gene3D" id="3.90.650.10">
    <property type="entry name" value="PurM-like C-terminal domain"/>
    <property type="match status" value="1"/>
</dbReference>
<dbReference type="PANTHER" id="PTHR30270">
    <property type="entry name" value="THIAMINE-MONOPHOSPHATE KINASE"/>
    <property type="match status" value="1"/>
</dbReference>
<feature type="binding site" evidence="1">
    <location>
        <position position="51"/>
    </location>
    <ligand>
        <name>Mg(2+)</name>
        <dbReference type="ChEBI" id="CHEBI:18420"/>
        <label>1</label>
    </ligand>
</feature>
<proteinExistence type="inferred from homology"/>
<reference evidence="4" key="1">
    <citation type="journal article" date="2019" name="Int. J. Syst. Evol. Microbiol.">
        <title>The Global Catalogue of Microorganisms (GCM) 10K type strain sequencing project: providing services to taxonomists for standard genome sequencing and annotation.</title>
        <authorList>
            <consortium name="The Broad Institute Genomics Platform"/>
            <consortium name="The Broad Institute Genome Sequencing Center for Infectious Disease"/>
            <person name="Wu L."/>
            <person name="Ma J."/>
        </authorList>
    </citation>
    <scope>NUCLEOTIDE SEQUENCE [LARGE SCALE GENOMIC DNA]</scope>
    <source>
        <strain evidence="4">JCM 15591</strain>
    </source>
</reference>
<comment type="caution">
    <text evidence="3">The sequence shown here is derived from an EMBL/GenBank/DDBJ whole genome shotgun (WGS) entry which is preliminary data.</text>
</comment>
<dbReference type="CDD" id="cd02194">
    <property type="entry name" value="ThiL"/>
    <property type="match status" value="1"/>
</dbReference>
<feature type="binding site" evidence="1">
    <location>
        <position position="37"/>
    </location>
    <ligand>
        <name>Mg(2+)</name>
        <dbReference type="ChEBI" id="CHEBI:18420"/>
        <label>3</label>
    </ligand>
</feature>
<keyword evidence="1" id="KW-0784">Thiamine biosynthesis</keyword>
<feature type="domain" description="PurM-like N-terminal" evidence="2">
    <location>
        <begin position="35"/>
        <end position="147"/>
    </location>
</feature>
<feature type="binding site" evidence="1">
    <location>
        <position position="129"/>
    </location>
    <ligand>
        <name>Mg(2+)</name>
        <dbReference type="ChEBI" id="CHEBI:18420"/>
        <label>1</label>
    </ligand>
</feature>
<feature type="binding site" evidence="1">
    <location>
        <position position="37"/>
    </location>
    <ligand>
        <name>Mg(2+)</name>
        <dbReference type="ChEBI" id="CHEBI:18420"/>
        <label>4</label>
    </ligand>
</feature>
<accession>A0ABP4WX95</accession>
<evidence type="ECO:0000256" key="1">
    <source>
        <dbReference type="HAMAP-Rule" id="MF_02128"/>
    </source>
</evidence>
<dbReference type="Gene3D" id="3.30.1330.10">
    <property type="entry name" value="PurM-like, N-terminal domain"/>
    <property type="match status" value="1"/>
</dbReference>
<feature type="binding site" evidence="1">
    <location>
        <position position="81"/>
    </location>
    <ligand>
        <name>Mg(2+)</name>
        <dbReference type="ChEBI" id="CHEBI:18420"/>
        <label>4</label>
    </ligand>
</feature>
<dbReference type="HAMAP" id="MF_02128">
    <property type="entry name" value="TMP_kinase"/>
    <property type="match status" value="1"/>
</dbReference>
<comment type="pathway">
    <text evidence="1">Cofactor biosynthesis; thiamine diphosphate biosynthesis; thiamine diphosphate from thiamine phosphate: step 1/1.</text>
</comment>
<keyword evidence="1 3" id="KW-0418">Kinase</keyword>
<gene>
    <name evidence="1" type="primary">thiL</name>
    <name evidence="3" type="ORF">GCM10009810_24960</name>
</gene>
<feature type="binding site" evidence="1">
    <location>
        <position position="52"/>
    </location>
    <ligand>
        <name>Mg(2+)</name>
        <dbReference type="ChEBI" id="CHEBI:18420"/>
        <label>1</label>
    </ligand>
</feature>
<dbReference type="EC" id="2.7.4.16" evidence="1"/>
<dbReference type="RefSeq" id="WP_344066843.1">
    <property type="nucleotide sequence ID" value="NZ_BAAAPN010000056.1"/>
</dbReference>
<keyword evidence="1" id="KW-0808">Transferase</keyword>
<feature type="binding site" evidence="1">
    <location>
        <position position="227"/>
    </location>
    <ligand>
        <name>ATP</name>
        <dbReference type="ChEBI" id="CHEBI:30616"/>
    </ligand>
</feature>
<keyword evidence="1" id="KW-0067">ATP-binding</keyword>
<dbReference type="InterPro" id="IPR036676">
    <property type="entry name" value="PurM-like_C_sf"/>
</dbReference>
<protein>
    <recommendedName>
        <fullName evidence="1">Thiamine-monophosphate kinase</fullName>
        <shortName evidence="1">TMP kinase</shortName>
        <shortName evidence="1">Thiamine-phosphate kinase</shortName>
        <ecNumber evidence="1">2.7.4.16</ecNumber>
    </recommendedName>
</protein>
<comment type="caution">
    <text evidence="1">Lacks conserved residue(s) required for the propagation of feature annotation.</text>
</comment>
<dbReference type="Pfam" id="PF00586">
    <property type="entry name" value="AIRS"/>
    <property type="match status" value="1"/>
</dbReference>
<evidence type="ECO:0000313" key="3">
    <source>
        <dbReference type="EMBL" id="GAA1765015.1"/>
    </source>
</evidence>
<feature type="binding site" evidence="1">
    <location>
        <position position="228"/>
    </location>
    <ligand>
        <name>Mg(2+)</name>
        <dbReference type="ChEBI" id="CHEBI:18420"/>
        <label>5</label>
    </ligand>
</feature>
<dbReference type="SUPFAM" id="SSF56042">
    <property type="entry name" value="PurM C-terminal domain-like"/>
    <property type="match status" value="1"/>
</dbReference>
<feature type="binding site" evidence="1">
    <location>
        <begin position="128"/>
        <end position="129"/>
    </location>
    <ligand>
        <name>ATP</name>
        <dbReference type="ChEBI" id="CHEBI:30616"/>
    </ligand>
</feature>
<dbReference type="InterPro" id="IPR036921">
    <property type="entry name" value="PurM-like_N_sf"/>
</dbReference>
<feature type="binding site" evidence="1">
    <location>
        <position position="81"/>
    </location>
    <ligand>
        <name>Mg(2+)</name>
        <dbReference type="ChEBI" id="CHEBI:18420"/>
        <label>2</label>
    </ligand>
</feature>
<dbReference type="EMBL" id="BAAAPN010000056">
    <property type="protein sequence ID" value="GAA1765015.1"/>
    <property type="molecule type" value="Genomic_DNA"/>
</dbReference>
<evidence type="ECO:0000313" key="4">
    <source>
        <dbReference type="Proteomes" id="UP001501475"/>
    </source>
</evidence>
<dbReference type="InterPro" id="IPR006283">
    <property type="entry name" value="ThiL-like"/>
</dbReference>
<dbReference type="PIRSF" id="PIRSF005303">
    <property type="entry name" value="Thiam_monoph_kin"/>
    <property type="match status" value="1"/>
</dbReference>
<feature type="binding site" evidence="1">
    <location>
        <position position="277"/>
    </location>
    <ligand>
        <name>substrate</name>
    </ligand>
</feature>
<feature type="binding site" evidence="1">
    <location>
        <position position="81"/>
    </location>
    <ligand>
        <name>Mg(2+)</name>
        <dbReference type="ChEBI" id="CHEBI:18420"/>
        <label>3</label>
    </ligand>
</feature>
<feature type="binding site" evidence="1">
    <location>
        <position position="59"/>
    </location>
    <ligand>
        <name>substrate</name>
    </ligand>
</feature>
<feature type="binding site" evidence="1">
    <location>
        <position position="52"/>
    </location>
    <ligand>
        <name>Mg(2+)</name>
        <dbReference type="ChEBI" id="CHEBI:18420"/>
        <label>2</label>
    </ligand>
</feature>